<dbReference type="GO" id="GO:0008834">
    <property type="term" value="F:ditrans,polycis-undecaprenyl-diphosphate synthase [(2E,6E)-farnesyl-diphosphate specific] activity"/>
    <property type="evidence" value="ECO:0007669"/>
    <property type="project" value="TreeGrafter"/>
</dbReference>
<feature type="binding site" evidence="2">
    <location>
        <position position="21"/>
    </location>
    <ligand>
        <name>Mg(2+)</name>
        <dbReference type="ChEBI" id="CHEBI:18420"/>
    </ligand>
</feature>
<evidence type="ECO:0000313" key="4">
    <source>
        <dbReference type="Proteomes" id="UP000004956"/>
    </source>
</evidence>
<dbReference type="InterPro" id="IPR001441">
    <property type="entry name" value="UPP_synth-like"/>
</dbReference>
<dbReference type="GO" id="GO:0005829">
    <property type="term" value="C:cytosol"/>
    <property type="evidence" value="ECO:0007669"/>
    <property type="project" value="TreeGrafter"/>
</dbReference>
<keyword evidence="2" id="KW-0479">Metal-binding</keyword>
<dbReference type="PANTHER" id="PTHR10291:SF0">
    <property type="entry name" value="DEHYDRODOLICHYL DIPHOSPHATE SYNTHASE 2"/>
    <property type="match status" value="1"/>
</dbReference>
<dbReference type="RefSeq" id="WP_008543603.1">
    <property type="nucleotide sequence ID" value="NZ_JH605013.1"/>
</dbReference>
<dbReference type="Pfam" id="PF01255">
    <property type="entry name" value="Prenyltransf"/>
    <property type="match status" value="1"/>
</dbReference>
<dbReference type="FunFam" id="3.40.1180.10:FF:000001">
    <property type="entry name" value="(2E,6E)-farnesyl-diphosphate-specific ditrans,polycis-undecaprenyl-diphosphate synthase"/>
    <property type="match status" value="1"/>
</dbReference>
<feature type="active site" evidence="2">
    <location>
        <position position="21"/>
    </location>
</feature>
<feature type="binding site" evidence="2">
    <location>
        <position position="201"/>
    </location>
    <ligand>
        <name>Mg(2+)</name>
        <dbReference type="ChEBI" id="CHEBI:18420"/>
    </ligand>
</feature>
<feature type="binding site" evidence="2">
    <location>
        <position position="182"/>
    </location>
    <ligand>
        <name>substrate</name>
    </ligand>
</feature>
<name>H3KHP1_9BURK</name>
<dbReference type="Proteomes" id="UP000004956">
    <property type="component" value="Unassembled WGS sequence"/>
</dbReference>
<evidence type="ECO:0000256" key="2">
    <source>
        <dbReference type="HAMAP-Rule" id="MF_01139"/>
    </source>
</evidence>
<feature type="binding site" evidence="2">
    <location>
        <begin position="188"/>
        <end position="190"/>
    </location>
    <ligand>
        <name>substrate</name>
    </ligand>
</feature>
<comment type="subunit">
    <text evidence="2">Homodimer.</text>
</comment>
<dbReference type="NCBIfam" id="TIGR00055">
    <property type="entry name" value="uppS"/>
    <property type="match status" value="1"/>
</dbReference>
<protein>
    <recommendedName>
        <fullName evidence="2">Isoprenyl transferase</fullName>
        <ecNumber evidence="2">2.5.1.-</ecNumber>
    </recommendedName>
</protein>
<sequence length="245" mass="26782">MQSRPESQSTHAPRHVAIIMDGNGRWAKARHLPRAAGHKKGVDALNRVVETAARAGVGNLTVFAFSSENWKRPQAEVDTLMRLFAEGLLRWEKPLTDAGIRLRVIGERSAFPEDVQSAIAHAEAATAAGTGMVLNIAANYGGRWDMTEAAKKCVAEGVALTPENIAGRVALADAGEVDLLIRTGGEQRISNFLLWQSAYAEIYFTDELWPDFGGEGLLEAFAWFAGRERRFGMTSEQIQGRSVVF</sequence>
<feature type="binding site" evidence="2">
    <location>
        <begin position="66"/>
        <end position="68"/>
    </location>
    <ligand>
        <name>substrate</name>
    </ligand>
</feature>
<dbReference type="PROSITE" id="PS01066">
    <property type="entry name" value="UPP_SYNTHASE"/>
    <property type="match status" value="1"/>
</dbReference>
<dbReference type="GO" id="GO:0016094">
    <property type="term" value="P:polyprenol biosynthetic process"/>
    <property type="evidence" value="ECO:0007669"/>
    <property type="project" value="TreeGrafter"/>
</dbReference>
<feature type="binding site" evidence="2">
    <location>
        <position position="72"/>
    </location>
    <ligand>
        <name>substrate</name>
    </ligand>
</feature>
<feature type="binding site" evidence="2">
    <location>
        <position position="34"/>
    </location>
    <ligand>
        <name>substrate</name>
    </ligand>
</feature>
<dbReference type="SUPFAM" id="SSF64005">
    <property type="entry name" value="Undecaprenyl diphosphate synthase"/>
    <property type="match status" value="1"/>
</dbReference>
<reference evidence="3 4" key="1">
    <citation type="submission" date="2011-11" db="EMBL/GenBank/DDBJ databases">
        <authorList>
            <person name="Weinstock G."/>
            <person name="Sodergren E."/>
            <person name="Clifton S."/>
            <person name="Fulton L."/>
            <person name="Fulton B."/>
            <person name="Courtney L."/>
            <person name="Fronick C."/>
            <person name="Harrison M."/>
            <person name="Strong C."/>
            <person name="Farmer C."/>
            <person name="Delahaunty K."/>
            <person name="Markovic C."/>
            <person name="Hall O."/>
            <person name="Minx P."/>
            <person name="Tomlinson C."/>
            <person name="Mitreva M."/>
            <person name="Hou S."/>
            <person name="Chen J."/>
            <person name="Wollam A."/>
            <person name="Pepin K.H."/>
            <person name="Johnson M."/>
            <person name="Bhonagiri V."/>
            <person name="Zhang X."/>
            <person name="Suruliraj S."/>
            <person name="Warren W."/>
            <person name="Chinwalla A."/>
            <person name="Mardis E.R."/>
            <person name="Wilson R.K."/>
        </authorList>
    </citation>
    <scope>NUCLEOTIDE SEQUENCE [LARGE SCALE GENOMIC DNA]</scope>
    <source>
        <strain evidence="3 4">YIT 11816</strain>
    </source>
</reference>
<dbReference type="AlphaFoldDB" id="H3KHP1"/>
<dbReference type="Gene3D" id="3.40.1180.10">
    <property type="entry name" value="Decaprenyl diphosphate synthase-like"/>
    <property type="match status" value="1"/>
</dbReference>
<dbReference type="CDD" id="cd00475">
    <property type="entry name" value="Cis_IPPS"/>
    <property type="match status" value="1"/>
</dbReference>
<dbReference type="PATRIC" id="fig|762967.3.peg.1801"/>
<dbReference type="InterPro" id="IPR018520">
    <property type="entry name" value="UPP_synth-like_CS"/>
</dbReference>
<feature type="binding site" evidence="2">
    <location>
        <begin position="22"/>
        <end position="25"/>
    </location>
    <ligand>
        <name>substrate</name>
    </ligand>
</feature>
<comment type="function">
    <text evidence="2">Catalyzes the condensation of isopentenyl diphosphate (IPP) with allylic pyrophosphates generating different type of terpenoids.</text>
</comment>
<comment type="caution">
    <text evidence="3">The sequence shown here is derived from an EMBL/GenBank/DDBJ whole genome shotgun (WGS) entry which is preliminary data.</text>
</comment>
<dbReference type="PANTHER" id="PTHR10291">
    <property type="entry name" value="DEHYDRODOLICHYL DIPHOSPHATE SYNTHASE FAMILY MEMBER"/>
    <property type="match status" value="1"/>
</dbReference>
<evidence type="ECO:0000313" key="3">
    <source>
        <dbReference type="EMBL" id="EHY30349.1"/>
    </source>
</evidence>
<feature type="binding site" evidence="2">
    <location>
        <position position="26"/>
    </location>
    <ligand>
        <name>substrate</name>
    </ligand>
</feature>
<accession>H3KHP1</accession>
<keyword evidence="1 2" id="KW-0808">Transferase</keyword>
<feature type="active site" description="Proton acceptor" evidence="2">
    <location>
        <position position="69"/>
    </location>
</feature>
<feature type="binding site" evidence="2">
    <location>
        <position position="70"/>
    </location>
    <ligand>
        <name>substrate</name>
    </ligand>
</feature>
<dbReference type="EMBL" id="AFBQ01000347">
    <property type="protein sequence ID" value="EHY30349.1"/>
    <property type="molecule type" value="Genomic_DNA"/>
</dbReference>
<comment type="cofactor">
    <cofactor evidence="2">
        <name>Mg(2+)</name>
        <dbReference type="ChEBI" id="CHEBI:18420"/>
    </cofactor>
    <text evidence="2">Binds 2 magnesium ions per subunit.</text>
</comment>
<gene>
    <name evidence="3" type="ORF">HMPREF9440_02287</name>
</gene>
<comment type="similarity">
    <text evidence="2">Belongs to the UPP synthase family.</text>
</comment>
<keyword evidence="4" id="KW-1185">Reference proteome</keyword>
<feature type="binding site" evidence="2">
    <location>
        <position position="38"/>
    </location>
    <ligand>
        <name>substrate</name>
    </ligand>
</feature>
<dbReference type="GO" id="GO:0000287">
    <property type="term" value="F:magnesium ion binding"/>
    <property type="evidence" value="ECO:0007669"/>
    <property type="project" value="UniProtKB-UniRule"/>
</dbReference>
<dbReference type="OrthoDB" id="4191603at2"/>
<organism evidence="3 4">
    <name type="scientific">Sutterella parvirubra YIT 11816</name>
    <dbReference type="NCBI Taxonomy" id="762967"/>
    <lineage>
        <taxon>Bacteria</taxon>
        <taxon>Pseudomonadati</taxon>
        <taxon>Pseudomonadota</taxon>
        <taxon>Betaproteobacteria</taxon>
        <taxon>Burkholderiales</taxon>
        <taxon>Sutterellaceae</taxon>
        <taxon>Sutterella</taxon>
    </lineage>
</organism>
<dbReference type="HAMAP" id="MF_01139">
    <property type="entry name" value="ISPT"/>
    <property type="match status" value="1"/>
</dbReference>
<dbReference type="EC" id="2.5.1.-" evidence="2"/>
<proteinExistence type="inferred from homology"/>
<dbReference type="InterPro" id="IPR036424">
    <property type="entry name" value="UPP_synth-like_sf"/>
</dbReference>
<dbReference type="STRING" id="762967.HMPREF9440_02287"/>
<keyword evidence="2" id="KW-0460">Magnesium</keyword>
<evidence type="ECO:0000256" key="1">
    <source>
        <dbReference type="ARBA" id="ARBA00022679"/>
    </source>
</evidence>
<dbReference type="HOGENOM" id="CLU_038505_1_1_4"/>